<comment type="subcellular location">
    <subcellularLocation>
        <location evidence="1">Membrane</location>
        <topology evidence="1">Single-pass membrane protein</topology>
    </subcellularLocation>
</comment>
<dbReference type="PROSITE" id="PS50835">
    <property type="entry name" value="IG_LIKE"/>
    <property type="match status" value="3"/>
</dbReference>
<proteinExistence type="predicted"/>
<keyword evidence="2 4" id="KW-0472">Membrane</keyword>
<keyword evidence="3" id="KW-1015">Disulfide bond</keyword>
<dbReference type="Pfam" id="PF08205">
    <property type="entry name" value="C2-set_2"/>
    <property type="match status" value="1"/>
</dbReference>
<dbReference type="InterPro" id="IPR013162">
    <property type="entry name" value="CD80_C2-set"/>
</dbReference>
<feature type="domain" description="Ig-like" evidence="5">
    <location>
        <begin position="433"/>
        <end position="514"/>
    </location>
</feature>
<keyword evidence="4" id="KW-0812">Transmembrane</keyword>
<dbReference type="InterPro" id="IPR013783">
    <property type="entry name" value="Ig-like_fold"/>
</dbReference>
<comment type="caution">
    <text evidence="6">The sequence shown here is derived from an EMBL/GenBank/DDBJ whole genome shotgun (WGS) entry which is preliminary data.</text>
</comment>
<reference evidence="6" key="1">
    <citation type="journal article" date="2023" name="Science">
        <title>Genome structures resolve the early diversification of teleost fishes.</title>
        <authorList>
            <person name="Parey E."/>
            <person name="Louis A."/>
            <person name="Montfort J."/>
            <person name="Bouchez O."/>
            <person name="Roques C."/>
            <person name="Iampietro C."/>
            <person name="Lluch J."/>
            <person name="Castinel A."/>
            <person name="Donnadieu C."/>
            <person name="Desvignes T."/>
            <person name="Floi Bucao C."/>
            <person name="Jouanno E."/>
            <person name="Wen M."/>
            <person name="Mejri S."/>
            <person name="Dirks R."/>
            <person name="Jansen H."/>
            <person name="Henkel C."/>
            <person name="Chen W.J."/>
            <person name="Zahm M."/>
            <person name="Cabau C."/>
            <person name="Klopp C."/>
            <person name="Thompson A.W."/>
            <person name="Robinson-Rechavi M."/>
            <person name="Braasch I."/>
            <person name="Lecointre G."/>
            <person name="Bobe J."/>
            <person name="Postlethwait J.H."/>
            <person name="Berthelot C."/>
            <person name="Roest Crollius H."/>
            <person name="Guiguen Y."/>
        </authorList>
    </citation>
    <scope>NUCLEOTIDE SEQUENCE</scope>
    <source>
        <strain evidence="6">Concon-B</strain>
    </source>
</reference>
<name>A0A9Q1E3W3_CONCO</name>
<dbReference type="InterPro" id="IPR003599">
    <property type="entry name" value="Ig_sub"/>
</dbReference>
<dbReference type="SUPFAM" id="SSF48726">
    <property type="entry name" value="Immunoglobulin"/>
    <property type="match status" value="5"/>
</dbReference>
<dbReference type="InterPro" id="IPR036179">
    <property type="entry name" value="Ig-like_dom_sf"/>
</dbReference>
<dbReference type="GO" id="GO:0016020">
    <property type="term" value="C:membrane"/>
    <property type="evidence" value="ECO:0007669"/>
    <property type="project" value="UniProtKB-SubCell"/>
</dbReference>
<evidence type="ECO:0000256" key="3">
    <source>
        <dbReference type="ARBA" id="ARBA00023157"/>
    </source>
</evidence>
<evidence type="ECO:0000259" key="5">
    <source>
        <dbReference type="PROSITE" id="PS50835"/>
    </source>
</evidence>
<keyword evidence="4" id="KW-1133">Transmembrane helix</keyword>
<dbReference type="PANTHER" id="PTHR46484:SF1">
    <property type="entry name" value="SCHWANN CELL MYELIN PROTEIN-RELATED"/>
    <property type="match status" value="1"/>
</dbReference>
<dbReference type="Pfam" id="PF13927">
    <property type="entry name" value="Ig_3"/>
    <property type="match status" value="1"/>
</dbReference>
<keyword evidence="7" id="KW-1185">Reference proteome</keyword>
<dbReference type="OrthoDB" id="10039395at2759"/>
<accession>A0A9Q1E3W3</accession>
<feature type="domain" description="Ig-like" evidence="5">
    <location>
        <begin position="257"/>
        <end position="339"/>
    </location>
</feature>
<gene>
    <name evidence="6" type="ORF">COCON_G00018510</name>
</gene>
<dbReference type="Gene3D" id="2.60.40.10">
    <property type="entry name" value="Immunoglobulins"/>
    <property type="match status" value="5"/>
</dbReference>
<organism evidence="6 7">
    <name type="scientific">Conger conger</name>
    <name type="common">Conger eel</name>
    <name type="synonym">Muraena conger</name>
    <dbReference type="NCBI Taxonomy" id="82655"/>
    <lineage>
        <taxon>Eukaryota</taxon>
        <taxon>Metazoa</taxon>
        <taxon>Chordata</taxon>
        <taxon>Craniata</taxon>
        <taxon>Vertebrata</taxon>
        <taxon>Euteleostomi</taxon>
        <taxon>Actinopterygii</taxon>
        <taxon>Neopterygii</taxon>
        <taxon>Teleostei</taxon>
        <taxon>Anguilliformes</taxon>
        <taxon>Congridae</taxon>
        <taxon>Conger</taxon>
    </lineage>
</organism>
<evidence type="ECO:0000313" key="7">
    <source>
        <dbReference type="Proteomes" id="UP001152803"/>
    </source>
</evidence>
<dbReference type="Proteomes" id="UP001152803">
    <property type="component" value="Unassembled WGS sequence"/>
</dbReference>
<dbReference type="PANTHER" id="PTHR46484">
    <property type="entry name" value="SI:CH211-171H4.5-RELATED"/>
    <property type="match status" value="1"/>
</dbReference>
<feature type="domain" description="Ig-like" evidence="5">
    <location>
        <begin position="152"/>
        <end position="252"/>
    </location>
</feature>
<evidence type="ECO:0000256" key="4">
    <source>
        <dbReference type="SAM" id="Phobius"/>
    </source>
</evidence>
<dbReference type="EMBL" id="JAFJMO010000001">
    <property type="protein sequence ID" value="KAJ8289192.1"/>
    <property type="molecule type" value="Genomic_DNA"/>
</dbReference>
<protein>
    <recommendedName>
        <fullName evidence="5">Ig-like domain-containing protein</fullName>
    </recommendedName>
</protein>
<sequence>MYTELMGSFRRSPPLCAVLQGLAVWSVVVVGGEWSVSVPKRVSTLAGSCVVIPCSFTSTTSAVDVSWYQYVSRGYPLVYSRSHPDSVIDKFRGKTELSGSKERGDCSLKIYPAQAAQNAEQIYVWVEPNQLQGSYFYDQTVTLEVTEHAAQPEIRVSEGKALLASSTVSLAEGATAVLSCSVSHGCPPQPPTLSFFARGGPVAGRVTQSRTGEATVTLERSWTAAAEHNGRSLACEVTHHGGASASREVVLQVLYAPKSVSIHGDHTVVGRVSLSCRSQANPPAVWYRWYRVNQGQLTLLGHTSETALITELDRNQNLFRCEASNTAGRGSSPDFEVINEYKPSISEASQCTFDSGSLRCWCEASARPLATLRWEVDGAPRPGRASVREGDVVKAAWSRVGKDAKETTRVTCISSNLHGQDRRQLRIRVKALPANVTVTQSPARQLEGAGVTLTCTGQGSPPVSGYRWFQGPEGQEASLEGGSRDLRVAAVTRDSGPYRCSARNEVGEASSPVTGLNVEYAPHILPASSCTLGNGPIRCECVVDSNPTAKVTWSSMGSPTNEKHNISSTLSGRFLRSILTGPMGDEGPHVYCNATNQHGDAFYQLQLPSTEGHSAMTFGTIAGALALCLLLGAIFFCKRMKRQRKHTPSTVLSQKEVKRVVRKEVKTDSFYENTKYRDHLLSHLVPVIEPVQRWSYRTPDGAKGAQ</sequence>
<feature type="transmembrane region" description="Helical" evidence="4">
    <location>
        <begin position="615"/>
        <end position="637"/>
    </location>
</feature>
<dbReference type="SMART" id="SM00409">
    <property type="entry name" value="IG"/>
    <property type="match status" value="4"/>
</dbReference>
<evidence type="ECO:0000256" key="2">
    <source>
        <dbReference type="ARBA" id="ARBA00023136"/>
    </source>
</evidence>
<dbReference type="AlphaFoldDB" id="A0A9Q1E3W3"/>
<dbReference type="InterPro" id="IPR007110">
    <property type="entry name" value="Ig-like_dom"/>
</dbReference>
<evidence type="ECO:0000313" key="6">
    <source>
        <dbReference type="EMBL" id="KAJ8289192.1"/>
    </source>
</evidence>
<evidence type="ECO:0000256" key="1">
    <source>
        <dbReference type="ARBA" id="ARBA00004167"/>
    </source>
</evidence>